<evidence type="ECO:0000313" key="2">
    <source>
        <dbReference type="Proteomes" id="UP000251993"/>
    </source>
</evidence>
<keyword evidence="2" id="KW-1185">Reference proteome</keyword>
<dbReference type="Proteomes" id="UP000251993">
    <property type="component" value="Chromosome"/>
</dbReference>
<dbReference type="KEGG" id="run:DR864_24545"/>
<organism evidence="1 2">
    <name type="scientific">Runella rosea</name>
    <dbReference type="NCBI Taxonomy" id="2259595"/>
    <lineage>
        <taxon>Bacteria</taxon>
        <taxon>Pseudomonadati</taxon>
        <taxon>Bacteroidota</taxon>
        <taxon>Cytophagia</taxon>
        <taxon>Cytophagales</taxon>
        <taxon>Spirosomataceae</taxon>
        <taxon>Runella</taxon>
    </lineage>
</organism>
<protein>
    <submittedName>
        <fullName evidence="1">Uncharacterized protein</fullName>
    </submittedName>
</protein>
<dbReference type="RefSeq" id="WP_114069438.1">
    <property type="nucleotide sequence ID" value="NZ_CP030850.1"/>
</dbReference>
<gene>
    <name evidence="1" type="ORF">DR864_24545</name>
</gene>
<evidence type="ECO:0000313" key="1">
    <source>
        <dbReference type="EMBL" id="AXE20675.1"/>
    </source>
</evidence>
<reference evidence="1 2" key="1">
    <citation type="submission" date="2018-07" db="EMBL/GenBank/DDBJ databases">
        <title>Genome sequencing of Runella.</title>
        <authorList>
            <person name="Baek M.-G."/>
            <person name="Yi H."/>
        </authorList>
    </citation>
    <scope>NUCLEOTIDE SEQUENCE [LARGE SCALE GENOMIC DNA]</scope>
    <source>
        <strain evidence="1 2">HYN0085</strain>
    </source>
</reference>
<dbReference type="AlphaFoldDB" id="A0A344TPV4"/>
<proteinExistence type="predicted"/>
<dbReference type="OrthoDB" id="370799at2"/>
<sequence length="95" mass="11351">MDFITFQSSLKDSQPPKDCTPVVQALWYDAKGNWEKAHDIAQSREGTRDYDRLHAYLHRKEGDQWNAGYWYRRARAEMPAYALEKEWEELVKGWL</sequence>
<name>A0A344TPV4_9BACT</name>
<accession>A0A344TPV4</accession>
<dbReference type="EMBL" id="CP030850">
    <property type="protein sequence ID" value="AXE20675.1"/>
    <property type="molecule type" value="Genomic_DNA"/>
</dbReference>